<evidence type="ECO:0008006" key="5">
    <source>
        <dbReference type="Google" id="ProtNLM"/>
    </source>
</evidence>
<feature type="compositionally biased region" description="Polar residues" evidence="1">
    <location>
        <begin position="94"/>
        <end position="104"/>
    </location>
</feature>
<feature type="compositionally biased region" description="Low complexity" evidence="1">
    <location>
        <begin position="242"/>
        <end position="271"/>
    </location>
</feature>
<evidence type="ECO:0000256" key="1">
    <source>
        <dbReference type="SAM" id="MobiDB-lite"/>
    </source>
</evidence>
<evidence type="ECO:0000313" key="3">
    <source>
        <dbReference type="EMBL" id="MFC1415553.1"/>
    </source>
</evidence>
<dbReference type="EMBL" id="JBHFAB010000002">
    <property type="protein sequence ID" value="MFC1415553.1"/>
    <property type="molecule type" value="Genomic_DNA"/>
</dbReference>
<proteinExistence type="predicted"/>
<keyword evidence="2" id="KW-0732">Signal</keyword>
<feature type="chain" id="PRO_5047538530" description="LppX_LprAFG lipoprotein" evidence="2">
    <location>
        <begin position="29"/>
        <end position="306"/>
    </location>
</feature>
<comment type="caution">
    <text evidence="3">The sequence shown here is derived from an EMBL/GenBank/DDBJ whole genome shotgun (WGS) entry which is preliminary data.</text>
</comment>
<dbReference type="Gene3D" id="2.50.20.20">
    <property type="match status" value="1"/>
</dbReference>
<keyword evidence="4" id="KW-1185">Reference proteome</keyword>
<feature type="compositionally biased region" description="Low complexity" evidence="1">
    <location>
        <begin position="290"/>
        <end position="306"/>
    </location>
</feature>
<reference evidence="3 4" key="1">
    <citation type="submission" date="2024-09" db="EMBL/GenBank/DDBJ databases">
        <authorList>
            <person name="Lee S.D."/>
        </authorList>
    </citation>
    <scope>NUCLEOTIDE SEQUENCE [LARGE SCALE GENOMIC DNA]</scope>
    <source>
        <strain evidence="3 4">N8-3</strain>
    </source>
</reference>
<protein>
    <recommendedName>
        <fullName evidence="5">LppX_LprAFG lipoprotein</fullName>
    </recommendedName>
</protein>
<evidence type="ECO:0000256" key="2">
    <source>
        <dbReference type="SAM" id="SignalP"/>
    </source>
</evidence>
<evidence type="ECO:0000313" key="4">
    <source>
        <dbReference type="Proteomes" id="UP001592531"/>
    </source>
</evidence>
<sequence>MSTTAPARRTLALTTLAGALALAGCASTGTITVGAGPATGSPTVGGSAAASSGPASSGPDAAALRAAAAATVASGSARLTLDETVQGGGKSYTVKGTGSTELSSGGNGQLALDADGESIQLRVVGTVLYELLPPAARSAVPGGKPWVRIDTAKASAGSYGTVSAPDVSQSLGYLQYAQDVTTVGTETVDGTSTTHYRLQAALPKAGTGMLGVSLPTSIPIDVWVDAQQHIREERLVLTVSASGSGSSAASGSSGSASPSATAATQSVTSTTDLRMSDFGAPVTVTPPPAAQTADLTAAAASAAAAD</sequence>
<name>A0ABV6VPD1_9ACTN</name>
<feature type="region of interest" description="Disordered" evidence="1">
    <location>
        <begin position="242"/>
        <end position="306"/>
    </location>
</feature>
<dbReference type="InterPro" id="IPR029046">
    <property type="entry name" value="LolA/LolB/LppX"/>
</dbReference>
<organism evidence="3 4">
    <name type="scientific">Streptacidiphilus cavernicola</name>
    <dbReference type="NCBI Taxonomy" id="3342716"/>
    <lineage>
        <taxon>Bacteria</taxon>
        <taxon>Bacillati</taxon>
        <taxon>Actinomycetota</taxon>
        <taxon>Actinomycetes</taxon>
        <taxon>Kitasatosporales</taxon>
        <taxon>Streptomycetaceae</taxon>
        <taxon>Streptacidiphilus</taxon>
    </lineage>
</organism>
<dbReference type="SUPFAM" id="SSF89392">
    <property type="entry name" value="Prokaryotic lipoproteins and lipoprotein localization factors"/>
    <property type="match status" value="1"/>
</dbReference>
<feature type="region of interest" description="Disordered" evidence="1">
    <location>
        <begin position="88"/>
        <end position="109"/>
    </location>
</feature>
<gene>
    <name evidence="3" type="ORF">ACEZDE_02685</name>
</gene>
<dbReference type="Proteomes" id="UP001592531">
    <property type="component" value="Unassembled WGS sequence"/>
</dbReference>
<feature type="signal peptide" evidence="2">
    <location>
        <begin position="1"/>
        <end position="28"/>
    </location>
</feature>
<dbReference type="RefSeq" id="WP_380531490.1">
    <property type="nucleotide sequence ID" value="NZ_JBHFAB010000002.1"/>
</dbReference>
<accession>A0ABV6VPD1</accession>